<evidence type="ECO:0000259" key="1">
    <source>
        <dbReference type="Pfam" id="PF12697"/>
    </source>
</evidence>
<name>A0A0C1L8R9_9BACT</name>
<feature type="domain" description="AB hydrolase-1" evidence="1">
    <location>
        <begin position="7"/>
        <end position="238"/>
    </location>
</feature>
<reference evidence="2 3" key="1">
    <citation type="submission" date="2014-11" db="EMBL/GenBank/DDBJ databases">
        <title>Genome sequence of Flavihumibacter solisilvae 3-3.</title>
        <authorList>
            <person name="Zhou G."/>
            <person name="Li M."/>
            <person name="Wang G."/>
        </authorList>
    </citation>
    <scope>NUCLEOTIDE SEQUENCE [LARGE SCALE GENOMIC DNA]</scope>
    <source>
        <strain evidence="2 3">3-3</strain>
    </source>
</reference>
<dbReference type="AlphaFoldDB" id="A0A0C1L8R9"/>
<evidence type="ECO:0000313" key="3">
    <source>
        <dbReference type="Proteomes" id="UP000031408"/>
    </source>
</evidence>
<dbReference type="PANTHER" id="PTHR43194:SF2">
    <property type="entry name" value="PEROXISOMAL MEMBRANE PROTEIN LPX1"/>
    <property type="match status" value="1"/>
</dbReference>
<dbReference type="OrthoDB" id="9814966at2"/>
<dbReference type="PANTHER" id="PTHR43194">
    <property type="entry name" value="HYDROLASE ALPHA/BETA FOLD FAMILY"/>
    <property type="match status" value="1"/>
</dbReference>
<dbReference type="GO" id="GO:0016787">
    <property type="term" value="F:hydrolase activity"/>
    <property type="evidence" value="ECO:0007669"/>
    <property type="project" value="UniProtKB-KW"/>
</dbReference>
<dbReference type="RefSeq" id="WP_039137292.1">
    <property type="nucleotide sequence ID" value="NZ_JSVC01000003.1"/>
</dbReference>
<dbReference type="STRING" id="1349421.OI18_03515"/>
<accession>A0A0C1L8R9</accession>
<comment type="caution">
    <text evidence="2">The sequence shown here is derived from an EMBL/GenBank/DDBJ whole genome shotgun (WGS) entry which is preliminary data.</text>
</comment>
<gene>
    <name evidence="2" type="ORF">OI18_03515</name>
</gene>
<evidence type="ECO:0000313" key="2">
    <source>
        <dbReference type="EMBL" id="KIC95961.1"/>
    </source>
</evidence>
<keyword evidence="2" id="KW-0378">Hydrolase</keyword>
<dbReference type="Gene3D" id="3.40.50.1820">
    <property type="entry name" value="alpha/beta hydrolase"/>
    <property type="match status" value="1"/>
</dbReference>
<dbReference type="InterPro" id="IPR050228">
    <property type="entry name" value="Carboxylesterase_BioH"/>
</dbReference>
<keyword evidence="3" id="KW-1185">Reference proteome</keyword>
<dbReference type="EMBL" id="JSVC01000003">
    <property type="protein sequence ID" value="KIC95961.1"/>
    <property type="molecule type" value="Genomic_DNA"/>
</dbReference>
<dbReference type="Pfam" id="PF12697">
    <property type="entry name" value="Abhydrolase_6"/>
    <property type="match status" value="1"/>
</dbReference>
<sequence length="256" mass="28615">MAKSKTIVLVHGNFVNDLSWAEWKRYYEQKGYTVYTPSNPGHGGNPADLRAKVHPDLVNTGFIDVVNNIDRLIDTLPEKPLVIGHSMAGMVTMKLVEMGQAAAGVSIDGAPPKNVFPPFQTLKTVLPAFGFFSSAKYFMGSRQWYDYAFFNTLPDAEKQKAFEKYAVPESYKVSRELVLNSFSNIDFKKPHAPILFVGGGNDHIFPPGLTQTIAGRYKDGNSRVDVKIVEGKSHFICGEPGWEKVADYILDWYEKL</sequence>
<protein>
    <submittedName>
        <fullName evidence="2">Alpha/beta hydrolase</fullName>
    </submittedName>
</protein>
<organism evidence="2 3">
    <name type="scientific">Flavihumibacter solisilvae</name>
    <dbReference type="NCBI Taxonomy" id="1349421"/>
    <lineage>
        <taxon>Bacteria</taxon>
        <taxon>Pseudomonadati</taxon>
        <taxon>Bacteroidota</taxon>
        <taxon>Chitinophagia</taxon>
        <taxon>Chitinophagales</taxon>
        <taxon>Chitinophagaceae</taxon>
        <taxon>Flavihumibacter</taxon>
    </lineage>
</organism>
<dbReference type="InterPro" id="IPR000073">
    <property type="entry name" value="AB_hydrolase_1"/>
</dbReference>
<proteinExistence type="predicted"/>
<dbReference type="SUPFAM" id="SSF53474">
    <property type="entry name" value="alpha/beta-Hydrolases"/>
    <property type="match status" value="1"/>
</dbReference>
<dbReference type="InterPro" id="IPR029058">
    <property type="entry name" value="AB_hydrolase_fold"/>
</dbReference>
<dbReference type="Proteomes" id="UP000031408">
    <property type="component" value="Unassembled WGS sequence"/>
</dbReference>